<dbReference type="SMART" id="SM00342">
    <property type="entry name" value="HTH_ARAC"/>
    <property type="match status" value="1"/>
</dbReference>
<dbReference type="PROSITE" id="PS01124">
    <property type="entry name" value="HTH_ARAC_FAMILY_2"/>
    <property type="match status" value="1"/>
</dbReference>
<proteinExistence type="predicted"/>
<reference evidence="5 6" key="1">
    <citation type="journal article" date="2014" name="Genome Announc.">
        <title>Genome Sequence of Bacillus simplex Strain P558, Isolated from a Human Fecal Sample.</title>
        <authorList>
            <person name="Croce O."/>
            <person name="Hugon P."/>
            <person name="Lagier J.C."/>
            <person name="Bibi F."/>
            <person name="Robert C."/>
            <person name="Azhar E.I."/>
            <person name="Raoult D."/>
            <person name="Fournier P.E."/>
        </authorList>
    </citation>
    <scope>NUCLEOTIDE SEQUENCE [LARGE SCALE GENOMIC DNA]</scope>
    <source>
        <strain evidence="5 6">P558</strain>
    </source>
</reference>
<keyword evidence="3" id="KW-0804">Transcription</keyword>
<dbReference type="PROSITE" id="PS00041">
    <property type="entry name" value="HTH_ARAC_FAMILY_1"/>
    <property type="match status" value="1"/>
</dbReference>
<dbReference type="RefSeq" id="WP_072273064.1">
    <property type="nucleotide sequence ID" value="NZ_CCXW01000001.1"/>
</dbReference>
<dbReference type="PANTHER" id="PTHR43280">
    <property type="entry name" value="ARAC-FAMILY TRANSCRIPTIONAL REGULATOR"/>
    <property type="match status" value="1"/>
</dbReference>
<dbReference type="Proteomes" id="UP000182110">
    <property type="component" value="Unassembled WGS sequence"/>
</dbReference>
<dbReference type="InterPro" id="IPR018062">
    <property type="entry name" value="HTH_AraC-typ_CS"/>
</dbReference>
<keyword evidence="1" id="KW-0805">Transcription regulation</keyword>
<keyword evidence="6" id="KW-1185">Reference proteome</keyword>
<evidence type="ECO:0000256" key="3">
    <source>
        <dbReference type="ARBA" id="ARBA00023163"/>
    </source>
</evidence>
<organism evidence="5 6">
    <name type="scientific">Peribacillus simplex</name>
    <dbReference type="NCBI Taxonomy" id="1478"/>
    <lineage>
        <taxon>Bacteria</taxon>
        <taxon>Bacillati</taxon>
        <taxon>Bacillota</taxon>
        <taxon>Bacilli</taxon>
        <taxon>Bacillales</taxon>
        <taxon>Bacillaceae</taxon>
        <taxon>Peribacillus</taxon>
    </lineage>
</organism>
<comment type="caution">
    <text evidence="5">The sequence shown here is derived from an EMBL/GenBank/DDBJ whole genome shotgun (WGS) entry which is preliminary data.</text>
</comment>
<dbReference type="InterPro" id="IPR018060">
    <property type="entry name" value="HTH_AraC"/>
</dbReference>
<dbReference type="Gene3D" id="1.10.10.60">
    <property type="entry name" value="Homeodomain-like"/>
    <property type="match status" value="2"/>
</dbReference>
<dbReference type="EMBL" id="CCXW01000001">
    <property type="protein sequence ID" value="CEG32892.1"/>
    <property type="molecule type" value="Genomic_DNA"/>
</dbReference>
<evidence type="ECO:0000256" key="2">
    <source>
        <dbReference type="ARBA" id="ARBA00023125"/>
    </source>
</evidence>
<dbReference type="GO" id="GO:0003700">
    <property type="term" value="F:DNA-binding transcription factor activity"/>
    <property type="evidence" value="ECO:0007669"/>
    <property type="project" value="InterPro"/>
</dbReference>
<dbReference type="CDD" id="cd02208">
    <property type="entry name" value="cupin_RmlC-like"/>
    <property type="match status" value="1"/>
</dbReference>
<dbReference type="InterPro" id="IPR003313">
    <property type="entry name" value="AraC-bd"/>
</dbReference>
<dbReference type="SUPFAM" id="SSF51215">
    <property type="entry name" value="Regulatory protein AraC"/>
    <property type="match status" value="1"/>
</dbReference>
<keyword evidence="2" id="KW-0238">DNA-binding</keyword>
<evidence type="ECO:0000313" key="6">
    <source>
        <dbReference type="Proteomes" id="UP000182110"/>
    </source>
</evidence>
<evidence type="ECO:0000313" key="5">
    <source>
        <dbReference type="EMBL" id="CEG32892.1"/>
    </source>
</evidence>
<dbReference type="SUPFAM" id="SSF46689">
    <property type="entry name" value="Homeodomain-like"/>
    <property type="match status" value="2"/>
</dbReference>
<dbReference type="GO" id="GO:0043565">
    <property type="term" value="F:sequence-specific DNA binding"/>
    <property type="evidence" value="ECO:0007669"/>
    <property type="project" value="InterPro"/>
</dbReference>
<dbReference type="InterPro" id="IPR014710">
    <property type="entry name" value="RmlC-like_jellyroll"/>
</dbReference>
<protein>
    <submittedName>
        <fullName evidence="5">AraC family transcriptional regulator</fullName>
    </submittedName>
</protein>
<dbReference type="Pfam" id="PF12833">
    <property type="entry name" value="HTH_18"/>
    <property type="match status" value="1"/>
</dbReference>
<accession>A0AAN2TT39</accession>
<sequence length="372" mass="43610">MSGSVKEDSYQISLQNIRHHSQHIHLGIEILFVIRGEVEVMVNQDSWHLAENDLLLINAKDVHTVKGDEDNVVLLLQIPLNSIEQLYQDIHVCYFDCHSSKEDNGLYLLFDQIRQLLAEILIAHYQEQDGSELEINSLIYKLVTLLIRNFKTTHLGHNRFIEMKDDRIRDILTFIEKNYRKQMSLEEIAKRQYLSLYYLSRYFKQAVGVSFSQYVKQTRLKSAVHELLYTDHNIMKVSLNNGFPNVKAFNKAFKEMYNQTPAEYRGLHKKEPFQEVNNISEQYTLVNSPHFLIELSKYISQKDRNVTVKESGVSTVHINLPEEPVLVRDKAQRLLVMGQLEYALNEEVQAELKLIQELLHFEYAYFTNLFSP</sequence>
<dbReference type="Gene3D" id="2.60.120.10">
    <property type="entry name" value="Jelly Rolls"/>
    <property type="match status" value="1"/>
</dbReference>
<evidence type="ECO:0000259" key="4">
    <source>
        <dbReference type="PROSITE" id="PS01124"/>
    </source>
</evidence>
<gene>
    <name evidence="5" type="ORF">BN1180_03061</name>
</gene>
<feature type="domain" description="HTH araC/xylS-type" evidence="4">
    <location>
        <begin position="169"/>
        <end position="267"/>
    </location>
</feature>
<dbReference type="InterPro" id="IPR037923">
    <property type="entry name" value="HTH-like"/>
</dbReference>
<evidence type="ECO:0000256" key="1">
    <source>
        <dbReference type="ARBA" id="ARBA00023015"/>
    </source>
</evidence>
<dbReference type="InterPro" id="IPR009057">
    <property type="entry name" value="Homeodomain-like_sf"/>
</dbReference>
<dbReference type="Pfam" id="PF02311">
    <property type="entry name" value="AraC_binding"/>
    <property type="match status" value="1"/>
</dbReference>
<dbReference type="AlphaFoldDB" id="A0AAN2TT39"/>
<dbReference type="PANTHER" id="PTHR43280:SF2">
    <property type="entry name" value="HTH-TYPE TRANSCRIPTIONAL REGULATOR EXSA"/>
    <property type="match status" value="1"/>
</dbReference>
<name>A0AAN2TT39_9BACI</name>